<sequence length="353" mass="40933">MRKKHLTFIHRIQLSCANRFLVHKQHAFICDMYGSANEIHIIDLENPEEPKLIRSIPFKSAIGSVAIQNETLYATESGRAIHKFTLEDVSDPKYSDSYVLLGYDFYDLKWNASRAILAMNWDGVGIVDLNRSNEIQPKVKQKIEKEFVKRLIPSRDRFLLTNGISEDKFLYEISVQNETVEILSKHEFPNFNPSEVFAISNGVVLFGESKKGKKEYSSVLILDENLQAIGEPIRFERAPNVCLSLSDGNVLFGFDYSYALFDRLQHTIVPLFQQFEYGDSKEYIEVQSDRRQVDPEYDLDRYEDEERDPRLNDSYYIDSLKCAHKEGDYLFATHGESFISFRIADDSLFQKIL</sequence>
<comment type="caution">
    <text evidence="1">The sequence shown here is derived from an EMBL/GenBank/DDBJ whole genome shotgun (WGS) entry which is preliminary data.</text>
</comment>
<name>A0A0E2BKV1_9LEPT</name>
<accession>A0A0E2BKV1</accession>
<dbReference type="Proteomes" id="UP000006329">
    <property type="component" value="Unassembled WGS sequence"/>
</dbReference>
<evidence type="ECO:0000313" key="2">
    <source>
        <dbReference type="Proteomes" id="UP000006329"/>
    </source>
</evidence>
<reference evidence="1" key="1">
    <citation type="submission" date="2012-10" db="EMBL/GenBank/DDBJ databases">
        <authorList>
            <person name="Harkins D.M."/>
            <person name="Durkin A.S."/>
            <person name="Brinkac L.M."/>
            <person name="Haft D.H."/>
            <person name="Selengut J.D."/>
            <person name="Sanka R."/>
            <person name="DePew J."/>
            <person name="Purushe J."/>
            <person name="Matthias M.A."/>
            <person name="Vinetz J.M."/>
            <person name="Sutton G.G."/>
            <person name="Nierman W.C."/>
            <person name="Fouts D.E."/>
        </authorList>
    </citation>
    <scope>NUCLEOTIDE SEQUENCE [LARGE SCALE GENOMIC DNA]</scope>
    <source>
        <strain evidence="1">MOR084</strain>
    </source>
</reference>
<gene>
    <name evidence="1" type="ORF">LEP1GSC179_0254</name>
</gene>
<dbReference type="AlphaFoldDB" id="A0A0E2BKV1"/>
<keyword evidence="2" id="KW-1185">Reference proteome</keyword>
<dbReference type="SUPFAM" id="SSF69322">
    <property type="entry name" value="Tricorn protease domain 2"/>
    <property type="match status" value="1"/>
</dbReference>
<evidence type="ECO:0000313" key="1">
    <source>
        <dbReference type="EMBL" id="EKO35869.1"/>
    </source>
</evidence>
<protein>
    <submittedName>
        <fullName evidence="1">Uncharacterized protein</fullName>
    </submittedName>
</protein>
<dbReference type="RefSeq" id="WP_004475688.1">
    <property type="nucleotide sequence ID" value="NZ_AHON02000001.1"/>
</dbReference>
<organism evidence="1 2">
    <name type="scientific">Leptospira santarosai str. MOR084</name>
    <dbReference type="NCBI Taxonomy" id="1049984"/>
    <lineage>
        <taxon>Bacteria</taxon>
        <taxon>Pseudomonadati</taxon>
        <taxon>Spirochaetota</taxon>
        <taxon>Spirochaetia</taxon>
        <taxon>Leptospirales</taxon>
        <taxon>Leptospiraceae</taxon>
        <taxon>Leptospira</taxon>
    </lineage>
</organism>
<dbReference type="EMBL" id="AHON02000001">
    <property type="protein sequence ID" value="EKO35869.1"/>
    <property type="molecule type" value="Genomic_DNA"/>
</dbReference>
<proteinExistence type="predicted"/>